<keyword evidence="5" id="KW-1185">Reference proteome</keyword>
<dbReference type="GO" id="GO:0030334">
    <property type="term" value="P:regulation of cell migration"/>
    <property type="evidence" value="ECO:0007669"/>
    <property type="project" value="TreeGrafter"/>
</dbReference>
<evidence type="ECO:0000313" key="5">
    <source>
        <dbReference type="Proteomes" id="UP000316759"/>
    </source>
</evidence>
<comment type="caution">
    <text evidence="4">The sequence shown here is derived from an EMBL/GenBank/DDBJ whole genome shotgun (WGS) entry which is preliminary data.</text>
</comment>
<dbReference type="Proteomes" id="UP000316759">
    <property type="component" value="Unassembled WGS sequence"/>
</dbReference>
<feature type="signal peptide" evidence="2">
    <location>
        <begin position="1"/>
        <end position="22"/>
    </location>
</feature>
<name>A0A504YZS5_FASGI</name>
<accession>A0A504YZS5</accession>
<evidence type="ECO:0000256" key="1">
    <source>
        <dbReference type="PROSITE-ProRule" id="PRU00352"/>
    </source>
</evidence>
<dbReference type="Gene3D" id="2.130.10.10">
    <property type="entry name" value="YVTN repeat-like/Quinoprotein amine dehydrogenase"/>
    <property type="match status" value="1"/>
</dbReference>
<sequence length="367" mass="41774">MHQSPFIFCVCVLLQWLLVTRSSCGLATSDTVPSSQLLVTHSATILGTNEPRNLRVLYRLFGPDTREYVFVSGTNRIYQFDAHNLQPLAVRVIGPQNFSIFCSDEHDCSYCLIGPHETWPKGYSPDFCGPRPTDNFVKAWATSTVSENDVVRRSYTFVPVVINDDRIACEDALYMCYNVHHGYCERVRLHNVTKEAPWTTTHLDYADHPIPGRVPVVGCDPITHATIVVGARYVYTATEPDIQRLFTLSALDPLSVRSRDFYFVDSTPERKSVVSLDDPPIPLQYKASFRYRTRATFVPVSDPTVNVPPAHVYFVLQQPDHVRFIRWQPRVARICEGDKRFYSYVELNLACSDCVPLVDRDQKADES</sequence>
<evidence type="ECO:0000313" key="4">
    <source>
        <dbReference type="EMBL" id="TPP65975.1"/>
    </source>
</evidence>
<proteinExistence type="predicted"/>
<protein>
    <submittedName>
        <fullName evidence="4">Putative plexin</fullName>
    </submittedName>
</protein>
<organism evidence="4 5">
    <name type="scientific">Fasciola gigantica</name>
    <name type="common">Giant liver fluke</name>
    <dbReference type="NCBI Taxonomy" id="46835"/>
    <lineage>
        <taxon>Eukaryota</taxon>
        <taxon>Metazoa</taxon>
        <taxon>Spiralia</taxon>
        <taxon>Lophotrochozoa</taxon>
        <taxon>Platyhelminthes</taxon>
        <taxon>Trematoda</taxon>
        <taxon>Digenea</taxon>
        <taxon>Plagiorchiida</taxon>
        <taxon>Echinostomata</taxon>
        <taxon>Echinostomatoidea</taxon>
        <taxon>Fasciolidae</taxon>
        <taxon>Fasciola</taxon>
    </lineage>
</organism>
<evidence type="ECO:0000259" key="3">
    <source>
        <dbReference type="PROSITE" id="PS51004"/>
    </source>
</evidence>
<keyword evidence="2" id="KW-0732">Signal</keyword>
<reference evidence="4 5" key="1">
    <citation type="submission" date="2019-04" db="EMBL/GenBank/DDBJ databases">
        <title>Annotation for the trematode Fasciola gigantica.</title>
        <authorList>
            <person name="Choi Y.-J."/>
        </authorList>
    </citation>
    <scope>NUCLEOTIDE SEQUENCE [LARGE SCALE GENOMIC DNA]</scope>
    <source>
        <strain evidence="4">Uganda_cow_1</strain>
    </source>
</reference>
<dbReference type="InterPro" id="IPR036352">
    <property type="entry name" value="Semap_dom_sf"/>
</dbReference>
<dbReference type="GO" id="GO:0002116">
    <property type="term" value="C:semaphorin receptor complex"/>
    <property type="evidence" value="ECO:0007669"/>
    <property type="project" value="TreeGrafter"/>
</dbReference>
<dbReference type="InterPro" id="IPR031148">
    <property type="entry name" value="Plexin"/>
</dbReference>
<dbReference type="PROSITE" id="PS51004">
    <property type="entry name" value="SEMA"/>
    <property type="match status" value="1"/>
</dbReference>
<dbReference type="PANTHER" id="PTHR22625:SF70">
    <property type="entry name" value="PLEXIN A, ISOFORM A"/>
    <property type="match status" value="1"/>
</dbReference>
<feature type="chain" id="PRO_5021422342" evidence="2">
    <location>
        <begin position="23"/>
        <end position="367"/>
    </location>
</feature>
<dbReference type="AlphaFoldDB" id="A0A504YZS5"/>
<comment type="caution">
    <text evidence="1">Lacks conserved residue(s) required for the propagation of feature annotation.</text>
</comment>
<dbReference type="PANTHER" id="PTHR22625">
    <property type="entry name" value="PLEXIN"/>
    <property type="match status" value="1"/>
</dbReference>
<dbReference type="GO" id="GO:0017154">
    <property type="term" value="F:semaphorin receptor activity"/>
    <property type="evidence" value="ECO:0007669"/>
    <property type="project" value="InterPro"/>
</dbReference>
<dbReference type="EMBL" id="SUNJ01002446">
    <property type="protein sequence ID" value="TPP65975.1"/>
    <property type="molecule type" value="Genomic_DNA"/>
</dbReference>
<dbReference type="GO" id="GO:0005886">
    <property type="term" value="C:plasma membrane"/>
    <property type="evidence" value="ECO:0007669"/>
    <property type="project" value="TreeGrafter"/>
</dbReference>
<dbReference type="OrthoDB" id="125363at2759"/>
<evidence type="ECO:0000256" key="2">
    <source>
        <dbReference type="SAM" id="SignalP"/>
    </source>
</evidence>
<dbReference type="SUPFAM" id="SSF101912">
    <property type="entry name" value="Sema domain"/>
    <property type="match status" value="1"/>
</dbReference>
<gene>
    <name evidence="4" type="ORF">FGIG_01083</name>
</gene>
<dbReference type="STRING" id="46835.A0A504YZS5"/>
<feature type="domain" description="Sema" evidence="3">
    <location>
        <begin position="29"/>
        <end position="367"/>
    </location>
</feature>
<dbReference type="InterPro" id="IPR015943">
    <property type="entry name" value="WD40/YVTN_repeat-like_dom_sf"/>
</dbReference>
<dbReference type="InterPro" id="IPR001627">
    <property type="entry name" value="Semap_dom"/>
</dbReference>